<evidence type="ECO:0000259" key="5">
    <source>
        <dbReference type="PROSITE" id="PS50002"/>
    </source>
</evidence>
<feature type="region of interest" description="Disordered" evidence="4">
    <location>
        <begin position="939"/>
        <end position="1037"/>
    </location>
</feature>
<dbReference type="EMBL" id="CAJNOQ010001300">
    <property type="protein sequence ID" value="CAF0884822.1"/>
    <property type="molecule type" value="Genomic_DNA"/>
</dbReference>
<evidence type="ECO:0000256" key="1">
    <source>
        <dbReference type="ARBA" id="ARBA00022443"/>
    </source>
</evidence>
<feature type="compositionally biased region" description="Low complexity" evidence="4">
    <location>
        <begin position="1099"/>
        <end position="1119"/>
    </location>
</feature>
<feature type="compositionally biased region" description="Low complexity" evidence="4">
    <location>
        <begin position="442"/>
        <end position="455"/>
    </location>
</feature>
<dbReference type="OrthoDB" id="445896at2759"/>
<dbReference type="SUPFAM" id="SSF48403">
    <property type="entry name" value="Ankyrin repeat"/>
    <property type="match status" value="1"/>
</dbReference>
<name>A0A813YIU3_9BILA</name>
<dbReference type="InterPro" id="IPR001452">
    <property type="entry name" value="SH3_domain"/>
</dbReference>
<feature type="repeat" description="ANK" evidence="2">
    <location>
        <begin position="316"/>
        <end position="348"/>
    </location>
</feature>
<feature type="region of interest" description="Disordered" evidence="4">
    <location>
        <begin position="1"/>
        <end position="21"/>
    </location>
</feature>
<feature type="compositionally biased region" description="Polar residues" evidence="4">
    <location>
        <begin position="1087"/>
        <end position="1098"/>
    </location>
</feature>
<dbReference type="PANTHER" id="PTHR24135:SF28">
    <property type="entry name" value="LD13733P"/>
    <property type="match status" value="1"/>
</dbReference>
<dbReference type="Gene3D" id="1.25.40.20">
    <property type="entry name" value="Ankyrin repeat-containing domain"/>
    <property type="match status" value="1"/>
</dbReference>
<sequence>MTLANMSDVNINNHQDEKDDSGIEQDNSIIYIRIAVEDQNLQKVLKFNLDDTVWSAKLKVLQHLLKEVNDGLNFGLYSPPCNGRAGKFLDESRCIRDYPLCQPVGYLEFKYKRRVYKAVHLMQKNINSKTNMKKFVDCIKMEQTFKVARYLERGFDPNIQITDDGMIHTQIRRIQYYLKCLILETPLTCAIDLQNPREMIMTLVNGGAHLDYRTKDGQTPLHKAAINNKKAAIMIILELGGSPNVYDEKQLTPLYYCILYKADPYCAQLLLQDHSIVDCTDENLSTEIHQACRFGLVQHIENLLFYRADINAKNTAGNTPLHVCAANNQESCARVLLFRGADTTSINKANQTPYELALVSQNLSIASIIQQHKPDYVVPYRENPVINPKRRSIYVEQRLRTNCTSASSSLNSRSQSMPKLNGGMNGSIRSHSPINDYFQTQSSRSSSPKSFSVNSDHGFGSESASHLSGGSPIVQTSIVNGGYTYSRKRLYAAAPGRKCVCIKPFKAQQQGELTLKKGTIMEILSVGEQGYLEGRSKDGEGWFPSHHVQDICVFKNGETMNDDTIVIRRDALSALMINNDSFMPRTVVLQRGKKGFGFVLRGSRDAGKLFNPTPSFPALQFLDSIEKGSNADKAGLKQNDYVLEINNLNVISMPHEECVNLIKKAGDTLALKVVTAVPMTNDCTSTITLNMINNNYSQSLPYRRKAPILIRLPDSTGVCETLANSCRSSSKSLSISNHPPFNYLFRSKNDGYINTVIEELDRTLAEYEYGSMLNSQSTSDMNYLPLKRQTFNEEIALTNMNKIITRTTPSLSIRRGKSKPVVPERESSLYDCFSAINGNQSQQHQQIYGTFRPLSSSLQTQRHLATSVPNLRHNSNSSSNEADEESSLSSLNSNQHPQQQNPYIEITNSSTTNTLVSSDGIYMTPSLVMNTSTSLTTFKGTAPLAPPPVPPPFPPSFPSSIDKVKPSDVKKRSMVKKQLLYASLNSNNNNNNNNRDSETTNSDNERQQSMPPPPPPPFPPQLNKLTPQHQFSQQPSQIKLAHEKPVITTATIVGDGNLQTEIEQARNRLKKPQAIQIVHVPKKETIQSKSIQQRPLSTLSNGRTTSSSPSSLNTPPRSTILHPSSTYTELKNIVIEDLTPSTTVTSFPPPPSPTTLRKNTTSEQNITLTRLTNEQSSSLSSTKSVFSLPTSLSQGVTDVRHDANFSSVIAQKAAEKQARFNETKPVKQIPATFFSGINQATIQYQQKSTTYYNQVSTNGTTTGNVKQTADMNNYFNGEISRPHLTSSSSTVTSSSSSSPSQSSSLSNSPVHQQRFSHAANQLLEGLKRRTTQNAHQQQTSMIKHYNHQGTGSTSDGDKN</sequence>
<dbReference type="EMBL" id="CAJOBC010001300">
    <property type="protein sequence ID" value="CAF3670272.1"/>
    <property type="molecule type" value="Genomic_DNA"/>
</dbReference>
<dbReference type="GO" id="GO:0014069">
    <property type="term" value="C:postsynaptic density"/>
    <property type="evidence" value="ECO:0007669"/>
    <property type="project" value="TreeGrafter"/>
</dbReference>
<comment type="caution">
    <text evidence="7">The sequence shown here is derived from an EMBL/GenBank/DDBJ whole genome shotgun (WGS) entry which is preliminary data.</text>
</comment>
<dbReference type="GO" id="GO:0043197">
    <property type="term" value="C:dendritic spine"/>
    <property type="evidence" value="ECO:0007669"/>
    <property type="project" value="TreeGrafter"/>
</dbReference>
<dbReference type="GO" id="GO:0045211">
    <property type="term" value="C:postsynaptic membrane"/>
    <property type="evidence" value="ECO:0007669"/>
    <property type="project" value="TreeGrafter"/>
</dbReference>
<proteinExistence type="predicted"/>
<dbReference type="InterPro" id="IPR001478">
    <property type="entry name" value="PDZ"/>
</dbReference>
<feature type="compositionally biased region" description="Polar residues" evidence="4">
    <location>
        <begin position="462"/>
        <end position="471"/>
    </location>
</feature>
<feature type="compositionally biased region" description="Low complexity" evidence="4">
    <location>
        <begin position="1285"/>
        <end position="1308"/>
    </location>
</feature>
<dbReference type="Pfam" id="PF00595">
    <property type="entry name" value="PDZ"/>
    <property type="match status" value="1"/>
</dbReference>
<dbReference type="GO" id="GO:0035255">
    <property type="term" value="F:ionotropic glutamate receptor binding"/>
    <property type="evidence" value="ECO:0007669"/>
    <property type="project" value="TreeGrafter"/>
</dbReference>
<dbReference type="CDD" id="cd17091">
    <property type="entry name" value="FERM_F0_SHANK"/>
    <property type="match status" value="1"/>
</dbReference>
<gene>
    <name evidence="7" type="ORF">GPM918_LOCUS7805</name>
    <name evidence="8" type="ORF">SRO942_LOCUS7805</name>
</gene>
<evidence type="ECO:0000313" key="7">
    <source>
        <dbReference type="EMBL" id="CAF0884822.1"/>
    </source>
</evidence>
<dbReference type="Proteomes" id="UP000663829">
    <property type="component" value="Unassembled WGS sequence"/>
</dbReference>
<dbReference type="InterPro" id="IPR036028">
    <property type="entry name" value="SH3-like_dom_sf"/>
</dbReference>
<feature type="region of interest" description="Disordered" evidence="4">
    <location>
        <begin position="1275"/>
        <end position="1359"/>
    </location>
</feature>
<feature type="region of interest" description="Disordered" evidence="4">
    <location>
        <begin position="867"/>
        <end position="899"/>
    </location>
</feature>
<dbReference type="Gene3D" id="2.30.30.40">
    <property type="entry name" value="SH3 Domains"/>
    <property type="match status" value="1"/>
</dbReference>
<organism evidence="7 9">
    <name type="scientific">Didymodactylos carnosus</name>
    <dbReference type="NCBI Taxonomy" id="1234261"/>
    <lineage>
        <taxon>Eukaryota</taxon>
        <taxon>Metazoa</taxon>
        <taxon>Spiralia</taxon>
        <taxon>Gnathifera</taxon>
        <taxon>Rotifera</taxon>
        <taxon>Eurotatoria</taxon>
        <taxon>Bdelloidea</taxon>
        <taxon>Philodinida</taxon>
        <taxon>Philodinidae</taxon>
        <taxon>Didymodactylos</taxon>
    </lineage>
</organism>
<evidence type="ECO:0000313" key="8">
    <source>
        <dbReference type="EMBL" id="CAF3670272.1"/>
    </source>
</evidence>
<dbReference type="Pfam" id="PF00018">
    <property type="entry name" value="SH3_1"/>
    <property type="match status" value="1"/>
</dbReference>
<dbReference type="PROSITE" id="PS50297">
    <property type="entry name" value="ANK_REP_REGION"/>
    <property type="match status" value="2"/>
</dbReference>
<dbReference type="PROSITE" id="PS50088">
    <property type="entry name" value="ANK_REPEAT"/>
    <property type="match status" value="2"/>
</dbReference>
<feature type="compositionally biased region" description="Polar residues" evidence="4">
    <location>
        <begin position="1309"/>
        <end position="1319"/>
    </location>
</feature>
<dbReference type="Pfam" id="PF12796">
    <property type="entry name" value="Ank_2"/>
    <property type="match status" value="2"/>
</dbReference>
<feature type="compositionally biased region" description="Pro residues" evidence="4">
    <location>
        <begin position="1010"/>
        <end position="1020"/>
    </location>
</feature>
<dbReference type="Gene3D" id="3.10.20.90">
    <property type="entry name" value="Phosphatidylinositol 3-kinase Catalytic Subunit, Chain A, domain 1"/>
    <property type="match status" value="1"/>
</dbReference>
<feature type="compositionally biased region" description="Polar residues" evidence="4">
    <location>
        <begin position="1023"/>
        <end position="1037"/>
    </location>
</feature>
<feature type="compositionally biased region" description="Pro residues" evidence="4">
    <location>
        <begin position="944"/>
        <end position="957"/>
    </location>
</feature>
<dbReference type="InterPro" id="IPR051569">
    <property type="entry name" value="SHANK"/>
</dbReference>
<feature type="compositionally biased region" description="Polar residues" evidence="4">
    <location>
        <begin position="1331"/>
        <end position="1359"/>
    </location>
</feature>
<accession>A0A813YIU3</accession>
<dbReference type="SMART" id="SM00326">
    <property type="entry name" value="SH3"/>
    <property type="match status" value="1"/>
</dbReference>
<dbReference type="PROSITE" id="PS50002">
    <property type="entry name" value="SH3"/>
    <property type="match status" value="1"/>
</dbReference>
<evidence type="ECO:0000259" key="6">
    <source>
        <dbReference type="PROSITE" id="PS50106"/>
    </source>
</evidence>
<feature type="region of interest" description="Disordered" evidence="4">
    <location>
        <begin position="1086"/>
        <end position="1119"/>
    </location>
</feature>
<feature type="compositionally biased region" description="Low complexity" evidence="4">
    <location>
        <begin position="985"/>
        <end position="994"/>
    </location>
</feature>
<keyword evidence="9" id="KW-1185">Reference proteome</keyword>
<dbReference type="SUPFAM" id="SSF50156">
    <property type="entry name" value="PDZ domain-like"/>
    <property type="match status" value="1"/>
</dbReference>
<dbReference type="InterPro" id="IPR036770">
    <property type="entry name" value="Ankyrin_rpt-contain_sf"/>
</dbReference>
<dbReference type="Proteomes" id="UP000681722">
    <property type="component" value="Unassembled WGS sequence"/>
</dbReference>
<feature type="domain" description="PDZ" evidence="6">
    <location>
        <begin position="586"/>
        <end position="677"/>
    </location>
</feature>
<feature type="compositionally biased region" description="Basic and acidic residues" evidence="4">
    <location>
        <begin position="962"/>
        <end position="971"/>
    </location>
</feature>
<dbReference type="InterPro" id="IPR002110">
    <property type="entry name" value="Ankyrin_rpt"/>
</dbReference>
<dbReference type="SUPFAM" id="SSF50044">
    <property type="entry name" value="SH3-domain"/>
    <property type="match status" value="1"/>
</dbReference>
<keyword evidence="1 3" id="KW-0728">SH3 domain</keyword>
<dbReference type="PANTHER" id="PTHR24135">
    <property type="entry name" value="SH3 AND MULTIPLE ANKYRIN REPEAT DOMAINS PROTEIN"/>
    <property type="match status" value="1"/>
</dbReference>
<feature type="compositionally biased region" description="Polar residues" evidence="4">
    <location>
        <begin position="1"/>
        <end position="13"/>
    </location>
</feature>
<evidence type="ECO:0000256" key="2">
    <source>
        <dbReference type="PROSITE-ProRule" id="PRU00023"/>
    </source>
</evidence>
<dbReference type="Gene3D" id="2.30.42.10">
    <property type="match status" value="1"/>
</dbReference>
<feature type="compositionally biased region" description="Polar residues" evidence="4">
    <location>
        <begin position="427"/>
        <end position="441"/>
    </location>
</feature>
<dbReference type="InterPro" id="IPR036034">
    <property type="entry name" value="PDZ_sf"/>
</dbReference>
<dbReference type="CDD" id="cd06746">
    <property type="entry name" value="PDZ_SHANK1_3-like"/>
    <property type="match status" value="1"/>
</dbReference>
<evidence type="ECO:0000313" key="9">
    <source>
        <dbReference type="Proteomes" id="UP000663829"/>
    </source>
</evidence>
<protein>
    <submittedName>
        <fullName evidence="7">Uncharacterized protein</fullName>
    </submittedName>
</protein>
<feature type="repeat" description="ANK" evidence="2">
    <location>
        <begin position="216"/>
        <end position="248"/>
    </location>
</feature>
<evidence type="ECO:0000256" key="4">
    <source>
        <dbReference type="SAM" id="MobiDB-lite"/>
    </source>
</evidence>
<feature type="domain" description="SH3" evidence="5">
    <location>
        <begin position="494"/>
        <end position="553"/>
    </location>
</feature>
<evidence type="ECO:0000256" key="3">
    <source>
        <dbReference type="PROSITE-ProRule" id="PRU00192"/>
    </source>
</evidence>
<keyword evidence="2" id="KW-0040">ANK repeat</keyword>
<dbReference type="SMART" id="SM00228">
    <property type="entry name" value="PDZ"/>
    <property type="match status" value="1"/>
</dbReference>
<reference evidence="7" key="1">
    <citation type="submission" date="2021-02" db="EMBL/GenBank/DDBJ databases">
        <authorList>
            <person name="Nowell W R."/>
        </authorList>
    </citation>
    <scope>NUCLEOTIDE SEQUENCE</scope>
</reference>
<dbReference type="GO" id="GO:0030160">
    <property type="term" value="F:synaptic receptor adaptor activity"/>
    <property type="evidence" value="ECO:0007669"/>
    <property type="project" value="TreeGrafter"/>
</dbReference>
<dbReference type="SMART" id="SM00248">
    <property type="entry name" value="ANK"/>
    <property type="match status" value="6"/>
</dbReference>
<feature type="region of interest" description="Disordered" evidence="4">
    <location>
        <begin position="424"/>
        <end position="471"/>
    </location>
</feature>
<dbReference type="PROSITE" id="PS50106">
    <property type="entry name" value="PDZ"/>
    <property type="match status" value="1"/>
</dbReference>
<feature type="region of interest" description="Disordered" evidence="4">
    <location>
        <begin position="1141"/>
        <end position="1160"/>
    </location>
</feature>
<feature type="compositionally biased region" description="Basic and acidic residues" evidence="4">
    <location>
        <begin position="995"/>
        <end position="1006"/>
    </location>
</feature>